<organism evidence="1 2">
    <name type="scientific">Nosema granulosis</name>
    <dbReference type="NCBI Taxonomy" id="83296"/>
    <lineage>
        <taxon>Eukaryota</taxon>
        <taxon>Fungi</taxon>
        <taxon>Fungi incertae sedis</taxon>
        <taxon>Microsporidia</taxon>
        <taxon>Nosematidae</taxon>
        <taxon>Nosema</taxon>
    </lineage>
</organism>
<dbReference type="OrthoDB" id="5579505at2759"/>
<gene>
    <name evidence="1" type="ORF">NGRA_2440</name>
</gene>
<dbReference type="AlphaFoldDB" id="A0A9P6KYM6"/>
<reference evidence="1 2" key="1">
    <citation type="journal article" date="2020" name="Genome Biol. Evol.">
        <title>Comparative genomics of strictly vertically transmitted, feminizing microsporidia endosymbionts of amphipod crustaceans.</title>
        <authorList>
            <person name="Cormier A."/>
            <person name="Chebbi M.A."/>
            <person name="Giraud I."/>
            <person name="Wattier R."/>
            <person name="Teixeira M."/>
            <person name="Gilbert C."/>
            <person name="Rigaud T."/>
            <person name="Cordaux R."/>
        </authorList>
    </citation>
    <scope>NUCLEOTIDE SEQUENCE [LARGE SCALE GENOMIC DNA]</scope>
    <source>
        <strain evidence="1 2">Ou3-Ou53</strain>
    </source>
</reference>
<sequence length="162" mass="18003">MVTCAVGRGLQYPGDKLDRLLVQSKSSLERVPLENNGTRWSKQWQSSSIDHLASKGFETVSLAKPLQTWDISDHFPVTAEFKIGKIAVNKRGPTISKAKVKNVGEAFTVNQKREAVMGYEGNFTTQAEAFIASVWEVARGCNAVVEATPPKWRVNLLRKLRS</sequence>
<comment type="caution">
    <text evidence="1">The sequence shown here is derived from an EMBL/GenBank/DDBJ whole genome shotgun (WGS) entry which is preliminary data.</text>
</comment>
<evidence type="ECO:0000313" key="1">
    <source>
        <dbReference type="EMBL" id="KAF9761709.1"/>
    </source>
</evidence>
<evidence type="ECO:0000313" key="2">
    <source>
        <dbReference type="Proteomes" id="UP000740883"/>
    </source>
</evidence>
<proteinExistence type="predicted"/>
<dbReference type="EMBL" id="SBJO01000270">
    <property type="protein sequence ID" value="KAF9761709.1"/>
    <property type="molecule type" value="Genomic_DNA"/>
</dbReference>
<keyword evidence="2" id="KW-1185">Reference proteome</keyword>
<name>A0A9P6KYM6_9MICR</name>
<dbReference type="Proteomes" id="UP000740883">
    <property type="component" value="Unassembled WGS sequence"/>
</dbReference>
<protein>
    <recommendedName>
        <fullName evidence="3">Endonuclease/exonuclease/phosphatase domain-containing protein</fullName>
    </recommendedName>
</protein>
<accession>A0A9P6KYM6</accession>
<evidence type="ECO:0008006" key="3">
    <source>
        <dbReference type="Google" id="ProtNLM"/>
    </source>
</evidence>